<dbReference type="RefSeq" id="WP_154208912.1">
    <property type="nucleotide sequence ID" value="NZ_WJYN01000013.1"/>
</dbReference>
<gene>
    <name evidence="3" type="ORF">GJQ57_22915</name>
</gene>
<sequence>MKKRATLPLCAAVICAAAGAAHAQTSVTLYGRVASGIDYQNNVAPTATAPGGSLWRAADNQ</sequence>
<accession>A0A7X2HRN7</accession>
<protein>
    <submittedName>
        <fullName evidence="3">Porin</fullName>
    </submittedName>
</protein>
<dbReference type="EMBL" id="WJYN01000013">
    <property type="protein sequence ID" value="MRT01498.1"/>
    <property type="molecule type" value="Genomic_DNA"/>
</dbReference>
<reference evidence="3 4" key="1">
    <citation type="submission" date="2019-11" db="EMBL/GenBank/DDBJ databases">
        <title>Phenotypic characterization of an OXA-22 and OXA-60 co-producing Ralstonia pickettii clinical strain.</title>
        <authorList>
            <person name="He F."/>
        </authorList>
    </citation>
    <scope>NUCLEOTIDE SEQUENCE [LARGE SCALE GENOMIC DNA]</scope>
    <source>
        <strain evidence="3 4">PSLESD1</strain>
    </source>
</reference>
<dbReference type="GO" id="GO:0015288">
    <property type="term" value="F:porin activity"/>
    <property type="evidence" value="ECO:0007669"/>
    <property type="project" value="InterPro"/>
</dbReference>
<dbReference type="InterPro" id="IPR033900">
    <property type="entry name" value="Gram_neg_porin_domain"/>
</dbReference>
<evidence type="ECO:0000313" key="4">
    <source>
        <dbReference type="Proteomes" id="UP000441032"/>
    </source>
</evidence>
<feature type="signal peptide" evidence="1">
    <location>
        <begin position="1"/>
        <end position="23"/>
    </location>
</feature>
<dbReference type="Gene3D" id="2.40.160.10">
    <property type="entry name" value="Porin"/>
    <property type="match status" value="1"/>
</dbReference>
<evidence type="ECO:0000256" key="1">
    <source>
        <dbReference type="SAM" id="SignalP"/>
    </source>
</evidence>
<dbReference type="AlphaFoldDB" id="A0A7X2HRN7"/>
<feature type="domain" description="Porin" evidence="2">
    <location>
        <begin position="11"/>
        <end position="50"/>
    </location>
</feature>
<feature type="non-terminal residue" evidence="3">
    <location>
        <position position="61"/>
    </location>
</feature>
<dbReference type="Proteomes" id="UP000441032">
    <property type="component" value="Unassembled WGS sequence"/>
</dbReference>
<dbReference type="SUPFAM" id="SSF56935">
    <property type="entry name" value="Porins"/>
    <property type="match status" value="1"/>
</dbReference>
<dbReference type="Pfam" id="PF13609">
    <property type="entry name" value="Porin_4"/>
    <property type="match status" value="1"/>
</dbReference>
<proteinExistence type="predicted"/>
<comment type="caution">
    <text evidence="3">The sequence shown here is derived from an EMBL/GenBank/DDBJ whole genome shotgun (WGS) entry which is preliminary data.</text>
</comment>
<feature type="chain" id="PRO_5030561645" evidence="1">
    <location>
        <begin position="24"/>
        <end position="61"/>
    </location>
</feature>
<keyword evidence="1" id="KW-0732">Signal</keyword>
<name>A0A7X2HRN7_RALPI</name>
<evidence type="ECO:0000313" key="3">
    <source>
        <dbReference type="EMBL" id="MRT01498.1"/>
    </source>
</evidence>
<dbReference type="InterPro" id="IPR023614">
    <property type="entry name" value="Porin_dom_sf"/>
</dbReference>
<organism evidence="3 4">
    <name type="scientific">Ralstonia pickettii</name>
    <name type="common">Burkholderia pickettii</name>
    <dbReference type="NCBI Taxonomy" id="329"/>
    <lineage>
        <taxon>Bacteria</taxon>
        <taxon>Pseudomonadati</taxon>
        <taxon>Pseudomonadota</taxon>
        <taxon>Betaproteobacteria</taxon>
        <taxon>Burkholderiales</taxon>
        <taxon>Burkholderiaceae</taxon>
        <taxon>Ralstonia</taxon>
    </lineage>
</organism>
<evidence type="ECO:0000259" key="2">
    <source>
        <dbReference type="Pfam" id="PF13609"/>
    </source>
</evidence>
<dbReference type="GO" id="GO:0016020">
    <property type="term" value="C:membrane"/>
    <property type="evidence" value="ECO:0007669"/>
    <property type="project" value="InterPro"/>
</dbReference>